<evidence type="ECO:0000256" key="4">
    <source>
        <dbReference type="ARBA" id="ARBA00022525"/>
    </source>
</evidence>
<evidence type="ECO:0000256" key="5">
    <source>
        <dbReference type="ARBA" id="ARBA00022729"/>
    </source>
</evidence>
<keyword evidence="3 6" id="KW-0713">Self-incompatibility</keyword>
<gene>
    <name evidence="7" type="ORF">MKW98_019564</name>
</gene>
<keyword evidence="4 6" id="KW-0964">Secreted</keyword>
<comment type="caution">
    <text evidence="7">The sequence shown here is derived from an EMBL/GenBank/DDBJ whole genome shotgun (WGS) entry which is preliminary data.</text>
</comment>
<dbReference type="GO" id="GO:0060320">
    <property type="term" value="P:rejection of self pollen"/>
    <property type="evidence" value="ECO:0007669"/>
    <property type="project" value="UniProtKB-KW"/>
</dbReference>
<name>A0AAD4S8I4_9MAGN</name>
<dbReference type="PANTHER" id="PTHR31232">
    <property type="match status" value="1"/>
</dbReference>
<dbReference type="Proteomes" id="UP001202328">
    <property type="component" value="Unassembled WGS sequence"/>
</dbReference>
<sequence length="153" mass="17850">MFCCKFMPCTNAYAMALVMFAVLVSECASDKHSNPIFEKVRVSVSNDIYDGISLNIHCKSKDDDLGEHELAHGENFNWKFRINILDSTLYWCSMWWNDVNGRLVKGSYALYEAEREWNRCENECNFSVEAFGISEYMLSIKGYQEVYQWPLHP</sequence>
<feature type="signal peptide" evidence="6">
    <location>
        <begin position="1"/>
        <end position="29"/>
    </location>
</feature>
<dbReference type="AlphaFoldDB" id="A0AAD4S8I4"/>
<dbReference type="Pfam" id="PF05938">
    <property type="entry name" value="Self-incomp_S1"/>
    <property type="match status" value="1"/>
</dbReference>
<feature type="chain" id="PRO_5041768934" description="S-protein homolog" evidence="6">
    <location>
        <begin position="30"/>
        <end position="153"/>
    </location>
</feature>
<dbReference type="EMBL" id="JAJJMB010012638">
    <property type="protein sequence ID" value="KAI3874991.1"/>
    <property type="molecule type" value="Genomic_DNA"/>
</dbReference>
<keyword evidence="8" id="KW-1185">Reference proteome</keyword>
<evidence type="ECO:0000256" key="3">
    <source>
        <dbReference type="ARBA" id="ARBA00022471"/>
    </source>
</evidence>
<evidence type="ECO:0000256" key="1">
    <source>
        <dbReference type="ARBA" id="ARBA00004613"/>
    </source>
</evidence>
<comment type="similarity">
    <text evidence="2 6">Belongs to the plant self-incompatibility (S1) protein family.</text>
</comment>
<reference evidence="7" key="1">
    <citation type="submission" date="2022-04" db="EMBL/GenBank/DDBJ databases">
        <title>A functionally conserved STORR gene fusion in Papaver species that diverged 16.8 million years ago.</title>
        <authorList>
            <person name="Catania T."/>
        </authorList>
    </citation>
    <scope>NUCLEOTIDE SEQUENCE</scope>
    <source>
        <strain evidence="7">S-188037</strain>
    </source>
</reference>
<accession>A0AAD4S8I4</accession>
<dbReference type="PANTHER" id="PTHR31232:SF155">
    <property type="entry name" value="PLANT SELF-INCOMPATIBILITY PROTEIN S1 FAMILY"/>
    <property type="match status" value="1"/>
</dbReference>
<comment type="subcellular location">
    <subcellularLocation>
        <location evidence="1 6">Secreted</location>
    </subcellularLocation>
</comment>
<keyword evidence="5 6" id="KW-0732">Signal</keyword>
<organism evidence="7 8">
    <name type="scientific">Papaver atlanticum</name>
    <dbReference type="NCBI Taxonomy" id="357466"/>
    <lineage>
        <taxon>Eukaryota</taxon>
        <taxon>Viridiplantae</taxon>
        <taxon>Streptophyta</taxon>
        <taxon>Embryophyta</taxon>
        <taxon>Tracheophyta</taxon>
        <taxon>Spermatophyta</taxon>
        <taxon>Magnoliopsida</taxon>
        <taxon>Ranunculales</taxon>
        <taxon>Papaveraceae</taxon>
        <taxon>Papaveroideae</taxon>
        <taxon>Papaver</taxon>
    </lineage>
</organism>
<evidence type="ECO:0000256" key="6">
    <source>
        <dbReference type="RuleBase" id="RU367044"/>
    </source>
</evidence>
<dbReference type="InterPro" id="IPR010264">
    <property type="entry name" value="Self-incomp_S1"/>
</dbReference>
<evidence type="ECO:0000313" key="8">
    <source>
        <dbReference type="Proteomes" id="UP001202328"/>
    </source>
</evidence>
<proteinExistence type="inferred from homology"/>
<protein>
    <recommendedName>
        <fullName evidence="6">S-protein homolog</fullName>
    </recommendedName>
</protein>
<dbReference type="GO" id="GO:0005576">
    <property type="term" value="C:extracellular region"/>
    <property type="evidence" value="ECO:0007669"/>
    <property type="project" value="UniProtKB-SubCell"/>
</dbReference>
<evidence type="ECO:0000256" key="2">
    <source>
        <dbReference type="ARBA" id="ARBA00005581"/>
    </source>
</evidence>
<evidence type="ECO:0000313" key="7">
    <source>
        <dbReference type="EMBL" id="KAI3874991.1"/>
    </source>
</evidence>